<keyword evidence="19" id="KW-1185">Reference proteome</keyword>
<dbReference type="GO" id="GO:0005886">
    <property type="term" value="C:plasma membrane"/>
    <property type="evidence" value="ECO:0007669"/>
    <property type="project" value="UniProtKB-SubCell"/>
</dbReference>
<feature type="binding site" evidence="16">
    <location>
        <position position="170"/>
    </location>
    <ligand>
        <name>Zn(2+)</name>
        <dbReference type="ChEBI" id="CHEBI:29105"/>
        <note>catalytic</note>
    </ligand>
</feature>
<evidence type="ECO:0000256" key="12">
    <source>
        <dbReference type="ARBA" id="ARBA00023122"/>
    </source>
</evidence>
<evidence type="ECO:0000256" key="14">
    <source>
        <dbReference type="PIRNR" id="PIRNR006404"/>
    </source>
</evidence>
<comment type="similarity">
    <text evidence="2 14">Belongs to the peptidase M50B family.</text>
</comment>
<dbReference type="PIRSF" id="PIRSF006404">
    <property type="entry name" value="UCP006404_Pept_M50_CBS"/>
    <property type="match status" value="1"/>
</dbReference>
<keyword evidence="8 14" id="KW-0378">Hydrolase</keyword>
<dbReference type="EMBL" id="CP018135">
    <property type="protein sequence ID" value="APF40140.1"/>
    <property type="molecule type" value="Genomic_DNA"/>
</dbReference>
<feature type="transmembrane region" description="Helical" evidence="14">
    <location>
        <begin position="219"/>
        <end position="238"/>
    </location>
</feature>
<dbReference type="KEGG" id="nae:BHE16_02870"/>
<dbReference type="Proteomes" id="UP000183530">
    <property type="component" value="Chromosome"/>
</dbReference>
<keyword evidence="5 14" id="KW-0812">Transmembrane</keyword>
<evidence type="ECO:0000256" key="15">
    <source>
        <dbReference type="PIRSR" id="PIRSR006404-1"/>
    </source>
</evidence>
<dbReference type="PANTHER" id="PTHR39188:SF3">
    <property type="entry name" value="STAGE IV SPORULATION PROTEIN FB"/>
    <property type="match status" value="1"/>
</dbReference>
<dbReference type="STRING" id="556325.BHE16_02870"/>
<feature type="domain" description="Peptidase M50" evidence="17">
    <location>
        <begin position="147"/>
        <end position="193"/>
    </location>
</feature>
<feature type="active site" evidence="15">
    <location>
        <position position="75"/>
    </location>
</feature>
<evidence type="ECO:0000256" key="2">
    <source>
        <dbReference type="ARBA" id="ARBA00007931"/>
    </source>
</evidence>
<evidence type="ECO:0000256" key="7">
    <source>
        <dbReference type="ARBA" id="ARBA00022737"/>
    </source>
</evidence>
<dbReference type="InterPro" id="IPR008915">
    <property type="entry name" value="Peptidase_M50"/>
</dbReference>
<feature type="transmembrane region" description="Helical" evidence="14">
    <location>
        <begin position="114"/>
        <end position="134"/>
    </location>
</feature>
<dbReference type="AlphaFoldDB" id="A0A1L2ZLR5"/>
<evidence type="ECO:0000256" key="11">
    <source>
        <dbReference type="ARBA" id="ARBA00023049"/>
    </source>
</evidence>
<dbReference type="Pfam" id="PF02163">
    <property type="entry name" value="Peptidase_M50"/>
    <property type="match status" value="2"/>
</dbReference>
<protein>
    <recommendedName>
        <fullName evidence="14">Zinc metalloprotease</fullName>
    </recommendedName>
</protein>
<dbReference type="InterPro" id="IPR016483">
    <property type="entry name" value="UCP006404_Pept_M50_CBS"/>
</dbReference>
<evidence type="ECO:0000256" key="4">
    <source>
        <dbReference type="ARBA" id="ARBA00022670"/>
    </source>
</evidence>
<feature type="transmembrane region" description="Helical" evidence="14">
    <location>
        <begin position="195"/>
        <end position="213"/>
    </location>
</feature>
<keyword evidence="10 14" id="KW-1133">Transmembrane helix</keyword>
<feature type="transmembrane region" description="Helical" evidence="14">
    <location>
        <begin position="48"/>
        <end position="73"/>
    </location>
</feature>
<evidence type="ECO:0000256" key="8">
    <source>
        <dbReference type="ARBA" id="ARBA00022801"/>
    </source>
</evidence>
<evidence type="ECO:0000259" key="17">
    <source>
        <dbReference type="Pfam" id="PF02163"/>
    </source>
</evidence>
<keyword evidence="9 14" id="KW-0862">Zinc</keyword>
<feature type="transmembrane region" description="Helical" evidence="14">
    <location>
        <begin position="146"/>
        <end position="164"/>
    </location>
</feature>
<proteinExistence type="inferred from homology"/>
<comment type="cofactor">
    <cofactor evidence="14 16">
        <name>Zn(2+)</name>
        <dbReference type="ChEBI" id="CHEBI:29105"/>
    </cofactor>
    <text evidence="14 16">Binds 1 zinc ion per subunit.</text>
</comment>
<accession>A0A1L2ZLR5</accession>
<sequence length="377" mass="39493">MPVSSETPVASRNIPLGRVGSVPLYLAPSWFIIAALIVFMFGPDIARIFPYLGVGAYALAFLYAVFLAVSVLVHELAHALTAKSFGWNASEIVLTLWGGHTQFNAARATPWKSLAVALAGPAANLVLAGLGWLVESSLQPEGPGGLLLNVLIWANFLVAVFNLLPGLPLDGGRLVETIVWSATGNQAKGTIAAGWAGRLIVVALIGYFLIWPLMTGQQLQLQIVIVVVMVCGFLWMGAGQAIKFAGISSRVDGISAARLMEPATGFPQNASLGQLDEQLGNYPGAVILMSDSNQPVALVDPAAAGAVPTALRTTTPLASVARFPVRIPAVPVSAEGRTMVDYLATFDADVVAVVDSAGSICGLMRQDRIVDAVLGKK</sequence>
<dbReference type="GO" id="GO:0008237">
    <property type="term" value="F:metallopeptidase activity"/>
    <property type="evidence" value="ECO:0007669"/>
    <property type="project" value="UniProtKB-UniRule"/>
</dbReference>
<feature type="domain" description="Peptidase M50" evidence="17">
    <location>
        <begin position="64"/>
        <end position="134"/>
    </location>
</feature>
<feature type="binding site" evidence="16">
    <location>
        <position position="78"/>
    </location>
    <ligand>
        <name>Zn(2+)</name>
        <dbReference type="ChEBI" id="CHEBI:29105"/>
        <note>catalytic</note>
    </ligand>
</feature>
<evidence type="ECO:0000256" key="16">
    <source>
        <dbReference type="PIRSR" id="PIRSR006404-2"/>
    </source>
</evidence>
<evidence type="ECO:0000313" key="18">
    <source>
        <dbReference type="EMBL" id="APF40140.1"/>
    </source>
</evidence>
<feature type="binding site" evidence="16">
    <location>
        <position position="74"/>
    </location>
    <ligand>
        <name>Zn(2+)</name>
        <dbReference type="ChEBI" id="CHEBI:29105"/>
        <note>catalytic</note>
    </ligand>
</feature>
<evidence type="ECO:0000313" key="19">
    <source>
        <dbReference type="Proteomes" id="UP000183530"/>
    </source>
</evidence>
<keyword evidence="12" id="KW-0129">CBS domain</keyword>
<keyword evidence="4 14" id="KW-0645">Protease</keyword>
<dbReference type="PANTHER" id="PTHR39188">
    <property type="entry name" value="MEMBRANE-ASSOCIATED ZINC METALLOPROTEASE M50B"/>
    <property type="match status" value="1"/>
</dbReference>
<comment type="subcellular location">
    <subcellularLocation>
        <location evidence="1 14">Cell membrane</location>
        <topology evidence="1 14">Multi-pass membrane protein</topology>
    </subcellularLocation>
</comment>
<evidence type="ECO:0000256" key="1">
    <source>
        <dbReference type="ARBA" id="ARBA00004651"/>
    </source>
</evidence>
<keyword evidence="13 14" id="KW-0472">Membrane</keyword>
<evidence type="ECO:0000256" key="13">
    <source>
        <dbReference type="ARBA" id="ARBA00023136"/>
    </source>
</evidence>
<keyword evidence="7" id="KW-0677">Repeat</keyword>
<evidence type="ECO:0000256" key="3">
    <source>
        <dbReference type="ARBA" id="ARBA00022475"/>
    </source>
</evidence>
<evidence type="ECO:0000256" key="9">
    <source>
        <dbReference type="ARBA" id="ARBA00022833"/>
    </source>
</evidence>
<name>A0A1L2ZLR5_9MICC</name>
<keyword evidence="11 14" id="KW-0482">Metalloprotease</keyword>
<keyword evidence="6 14" id="KW-0479">Metal-binding</keyword>
<organism evidence="18 19">
    <name type="scientific">Neomicrococcus aestuarii</name>
    <dbReference type="NCBI Taxonomy" id="556325"/>
    <lineage>
        <taxon>Bacteria</taxon>
        <taxon>Bacillati</taxon>
        <taxon>Actinomycetota</taxon>
        <taxon>Actinomycetes</taxon>
        <taxon>Micrococcales</taxon>
        <taxon>Micrococcaceae</taxon>
        <taxon>Neomicrococcus</taxon>
    </lineage>
</organism>
<evidence type="ECO:0000256" key="5">
    <source>
        <dbReference type="ARBA" id="ARBA00022692"/>
    </source>
</evidence>
<evidence type="ECO:0000256" key="10">
    <source>
        <dbReference type="ARBA" id="ARBA00022989"/>
    </source>
</evidence>
<dbReference type="GO" id="GO:0006508">
    <property type="term" value="P:proteolysis"/>
    <property type="evidence" value="ECO:0007669"/>
    <property type="project" value="UniProtKB-KW"/>
</dbReference>
<keyword evidence="3 14" id="KW-1003">Cell membrane</keyword>
<gene>
    <name evidence="18" type="ORF">BHE16_02870</name>
</gene>
<dbReference type="CDD" id="cd06164">
    <property type="entry name" value="S2P-M50_SpoIVFB_CBS"/>
    <property type="match status" value="1"/>
</dbReference>
<evidence type="ECO:0000256" key="6">
    <source>
        <dbReference type="ARBA" id="ARBA00022723"/>
    </source>
</evidence>
<feature type="transmembrane region" description="Helical" evidence="14">
    <location>
        <begin position="22"/>
        <end position="42"/>
    </location>
</feature>
<dbReference type="GO" id="GO:0046872">
    <property type="term" value="F:metal ion binding"/>
    <property type="evidence" value="ECO:0007669"/>
    <property type="project" value="UniProtKB-UniRule"/>
</dbReference>
<reference evidence="18 19" key="1">
    <citation type="submission" date="2016-11" db="EMBL/GenBank/DDBJ databases">
        <title>Genome sequencing of Zhihengliuella aestuarii B18 antagonistic to Plasmodiophora brassicae.</title>
        <authorList>
            <person name="Luo Y."/>
        </authorList>
    </citation>
    <scope>NUCLEOTIDE SEQUENCE [LARGE SCALE GENOMIC DNA]</scope>
    <source>
        <strain evidence="18 19">B18</strain>
    </source>
</reference>